<gene>
    <name evidence="1" type="ORF">BO80DRAFT_451889</name>
</gene>
<dbReference type="OrthoDB" id="550558at2759"/>
<accession>A0A395HBB3</accession>
<organism evidence="1 2">
    <name type="scientific">Aspergillus ibericus CBS 121593</name>
    <dbReference type="NCBI Taxonomy" id="1448316"/>
    <lineage>
        <taxon>Eukaryota</taxon>
        <taxon>Fungi</taxon>
        <taxon>Dikarya</taxon>
        <taxon>Ascomycota</taxon>
        <taxon>Pezizomycotina</taxon>
        <taxon>Eurotiomycetes</taxon>
        <taxon>Eurotiomycetidae</taxon>
        <taxon>Eurotiales</taxon>
        <taxon>Aspergillaceae</taxon>
        <taxon>Aspergillus</taxon>
        <taxon>Aspergillus subgen. Circumdati</taxon>
    </lineage>
</organism>
<dbReference type="VEuPathDB" id="FungiDB:BO80DRAFT_451889"/>
<evidence type="ECO:0008006" key="3">
    <source>
        <dbReference type="Google" id="ProtNLM"/>
    </source>
</evidence>
<reference evidence="1 2" key="1">
    <citation type="submission" date="2018-02" db="EMBL/GenBank/DDBJ databases">
        <title>The genomes of Aspergillus section Nigri reveals drivers in fungal speciation.</title>
        <authorList>
            <consortium name="DOE Joint Genome Institute"/>
            <person name="Vesth T.C."/>
            <person name="Nybo J."/>
            <person name="Theobald S."/>
            <person name="Brandl J."/>
            <person name="Frisvad J.C."/>
            <person name="Nielsen K.F."/>
            <person name="Lyhne E.K."/>
            <person name="Kogle M.E."/>
            <person name="Kuo A."/>
            <person name="Riley R."/>
            <person name="Clum A."/>
            <person name="Nolan M."/>
            <person name="Lipzen A."/>
            <person name="Salamov A."/>
            <person name="Henrissat B."/>
            <person name="Wiebenga A."/>
            <person name="De vries R.P."/>
            <person name="Grigoriev I.V."/>
            <person name="Mortensen U.H."/>
            <person name="Andersen M.R."/>
            <person name="Baker S.E."/>
        </authorList>
    </citation>
    <scope>NUCLEOTIDE SEQUENCE [LARGE SCALE GENOMIC DNA]</scope>
    <source>
        <strain evidence="1 2">CBS 121593</strain>
    </source>
</reference>
<evidence type="ECO:0000313" key="2">
    <source>
        <dbReference type="Proteomes" id="UP000249402"/>
    </source>
</evidence>
<evidence type="ECO:0000313" key="1">
    <source>
        <dbReference type="EMBL" id="RAL04946.1"/>
    </source>
</evidence>
<dbReference type="GeneID" id="37226777"/>
<dbReference type="PANTHER" id="PTHR37844:SF2">
    <property type="entry name" value="SER_THR PROTEIN PHOSPHATASE SUPERFAMILY (AFU_ORTHOLOGUE AFUA_1G14840)"/>
    <property type="match status" value="1"/>
</dbReference>
<dbReference type="RefSeq" id="XP_025579273.1">
    <property type="nucleotide sequence ID" value="XM_025721912.1"/>
</dbReference>
<dbReference type="PANTHER" id="PTHR37844">
    <property type="entry name" value="SER/THR PROTEIN PHOSPHATASE SUPERFAMILY (AFU_ORTHOLOGUE AFUA_1G14840)"/>
    <property type="match status" value="1"/>
</dbReference>
<dbReference type="AlphaFoldDB" id="A0A395HBB3"/>
<sequence length="179" mass="20391">MGSGLLSDLHLEFPIKQTDRFNLVLLIPGNHEFYNGTFTAGLEKARHLEREPSLNGRLALKVPCELTNIVRLSVDDHNISHDSDLAWLLEEIYLIHKENEKADNPSKKRSISVVTYHAPLLQRTSSPQHAQTPWTGGVRVVSNQRGYVLPWHKSKTQDRFDLRAVICMKVCMYFSVSSL</sequence>
<proteinExistence type="predicted"/>
<protein>
    <recommendedName>
        <fullName evidence="3">Calcineurin-like phosphoesterase domain-containing protein</fullName>
    </recommendedName>
</protein>
<dbReference type="EMBL" id="KZ824422">
    <property type="protein sequence ID" value="RAL04946.1"/>
    <property type="molecule type" value="Genomic_DNA"/>
</dbReference>
<name>A0A395HBB3_9EURO</name>
<dbReference type="Proteomes" id="UP000249402">
    <property type="component" value="Unassembled WGS sequence"/>
</dbReference>
<keyword evidence="2" id="KW-1185">Reference proteome</keyword>